<evidence type="ECO:0000313" key="1">
    <source>
        <dbReference type="EMBL" id="WCG02572.1"/>
    </source>
</evidence>
<dbReference type="EMBL" id="CP116614">
    <property type="protein sequence ID" value="WCG02572.1"/>
    <property type="molecule type" value="Genomic_DNA"/>
</dbReference>
<reference evidence="1" key="1">
    <citation type="submission" date="2023-01" db="EMBL/GenBank/DDBJ databases">
        <title>Phages are important unrecognized players in the ecology of the oral pathogen Porphyromonas gingivalis.</title>
        <authorList>
            <person name="Matrishin C.B."/>
            <person name="Kauffman K.M."/>
        </authorList>
    </citation>
    <scope>NUCLEOTIDE SEQUENCE</scope>
    <source>
        <strain evidence="1">ATCC 49417</strain>
    </source>
</reference>
<sequence length="138" mass="15556">MNTSFDIDSIVRKLLVQAGIETKISGRICYQNDRPDNSDKEDIAINTIAMTQDYLPQIATSNVNVYVPDMTVRIDGKEQKKPNHKRLAELSRLVLGVLRSANIEGMKLIPENQSVLAETNVSQHFCNIRISWNIQTGK</sequence>
<proteinExistence type="predicted"/>
<gene>
    <name evidence="1" type="ORF">NY151_07885</name>
</gene>
<organism evidence="1 2">
    <name type="scientific">Porphyromonas gingivalis</name>
    <name type="common">Bacteroides gingivalis</name>
    <dbReference type="NCBI Taxonomy" id="837"/>
    <lineage>
        <taxon>Bacteria</taxon>
        <taxon>Pseudomonadati</taxon>
        <taxon>Bacteroidota</taxon>
        <taxon>Bacteroidia</taxon>
        <taxon>Bacteroidales</taxon>
        <taxon>Porphyromonadaceae</taxon>
        <taxon>Porphyromonas</taxon>
    </lineage>
</organism>
<name>A0AAF0BFW7_PORGN</name>
<evidence type="ECO:0000313" key="2">
    <source>
        <dbReference type="Proteomes" id="UP001179501"/>
    </source>
</evidence>
<accession>A0AAF0BFW7</accession>
<protein>
    <submittedName>
        <fullName evidence="1">Uncharacterized protein</fullName>
    </submittedName>
</protein>
<dbReference type="RefSeq" id="WP_077083580.1">
    <property type="nucleotide sequence ID" value="NZ_CP116614.1"/>
</dbReference>
<dbReference type="AlphaFoldDB" id="A0AAF0BFW7"/>
<dbReference type="Proteomes" id="UP001179501">
    <property type="component" value="Chromosome"/>
</dbReference>